<dbReference type="STRING" id="1670800.BSQ44_03400"/>
<organism evidence="1 2">
    <name type="scientific">Aquibium oceanicum</name>
    <dbReference type="NCBI Taxonomy" id="1670800"/>
    <lineage>
        <taxon>Bacteria</taxon>
        <taxon>Pseudomonadati</taxon>
        <taxon>Pseudomonadota</taxon>
        <taxon>Alphaproteobacteria</taxon>
        <taxon>Hyphomicrobiales</taxon>
        <taxon>Phyllobacteriaceae</taxon>
        <taxon>Aquibium</taxon>
    </lineage>
</organism>
<evidence type="ECO:0008006" key="3">
    <source>
        <dbReference type="Google" id="ProtNLM"/>
    </source>
</evidence>
<dbReference type="KEGG" id="meso:BSQ44_03400"/>
<proteinExistence type="predicted"/>
<name>A0A1L3SY65_9HYPH</name>
<dbReference type="EMBL" id="CP018171">
    <property type="protein sequence ID" value="APH74373.1"/>
    <property type="molecule type" value="Genomic_DNA"/>
</dbReference>
<gene>
    <name evidence="1" type="ORF">BSQ44_03400</name>
</gene>
<sequence>MELGNDWVFRADDPGAEVDDLYFLGELGVKLGLTPIFAINFGLTAESVLDPEPFKDRAFGDIGLYVDTLNLEAKLGAATLFAGKFGPAFGTAWDITPGVYGTEFAEDYELSEQIGFGATYEFDAGAAGKHTLGGHVFFVDTTFLSDSIFTRRGRVGIGDGGIGNTEKLNNFSITLDGTDLEALPGFSYNLGYRHLSAGVTETADEDGFVAGLAKETALASGMVLGLNGEIAYFSDAAGLAGDDALYTTVGLSVANGPWHGELAGTVRRLDFAGAGSTRDHLVQVSAGYGFENGIDISAGYAHVREADLDYDIIGLRLTKSFEFTSRK</sequence>
<dbReference type="Proteomes" id="UP000182840">
    <property type="component" value="Chromosome"/>
</dbReference>
<evidence type="ECO:0000313" key="2">
    <source>
        <dbReference type="Proteomes" id="UP000182840"/>
    </source>
</evidence>
<protein>
    <recommendedName>
        <fullName evidence="3">Porin domain-containing protein</fullName>
    </recommendedName>
</protein>
<keyword evidence="2" id="KW-1185">Reference proteome</keyword>
<accession>A0A1L3SY65</accession>
<evidence type="ECO:0000313" key="1">
    <source>
        <dbReference type="EMBL" id="APH74373.1"/>
    </source>
</evidence>
<dbReference type="AlphaFoldDB" id="A0A1L3SY65"/>
<reference evidence="2" key="1">
    <citation type="submission" date="2016-11" db="EMBL/GenBank/DDBJ databases">
        <title>Mesorhizobium oceanicum sp. nov., isolated from deep seawater in South China Sea.</title>
        <authorList>
            <person name="Fu G.-Y."/>
        </authorList>
    </citation>
    <scope>NUCLEOTIDE SEQUENCE [LARGE SCALE GENOMIC DNA]</scope>
    <source>
        <strain evidence="2">B7</strain>
    </source>
</reference>